<dbReference type="EMBL" id="CAWYQH010000174">
    <property type="protein sequence ID" value="CAK8697965.1"/>
    <property type="molecule type" value="Genomic_DNA"/>
</dbReference>
<feature type="domain" description="UBX" evidence="2">
    <location>
        <begin position="290"/>
        <end position="367"/>
    </location>
</feature>
<dbReference type="SMART" id="SM00166">
    <property type="entry name" value="UBX"/>
    <property type="match status" value="1"/>
</dbReference>
<dbReference type="InterPro" id="IPR036241">
    <property type="entry name" value="NSFL1C_SEP_dom_sf"/>
</dbReference>
<dbReference type="Pfam" id="PF00789">
    <property type="entry name" value="UBX"/>
    <property type="match status" value="1"/>
</dbReference>
<evidence type="ECO:0000256" key="1">
    <source>
        <dbReference type="SAM" id="MobiDB-lite"/>
    </source>
</evidence>
<dbReference type="InterPro" id="IPR029071">
    <property type="entry name" value="Ubiquitin-like_domsf"/>
</dbReference>
<dbReference type="SUPFAM" id="SSF102848">
    <property type="entry name" value="NSFL1 (p97 ATPase) cofactor p47, SEP domain"/>
    <property type="match status" value="1"/>
</dbReference>
<feature type="compositionally biased region" description="Polar residues" evidence="1">
    <location>
        <begin position="265"/>
        <end position="282"/>
    </location>
</feature>
<dbReference type="InterPro" id="IPR012989">
    <property type="entry name" value="SEP_domain"/>
</dbReference>
<keyword evidence="5" id="KW-1185">Reference proteome</keyword>
<feature type="region of interest" description="Disordered" evidence="1">
    <location>
        <begin position="1"/>
        <end position="116"/>
    </location>
</feature>
<feature type="region of interest" description="Disordered" evidence="1">
    <location>
        <begin position="128"/>
        <end position="179"/>
    </location>
</feature>
<feature type="compositionally biased region" description="Low complexity" evidence="1">
    <location>
        <begin position="51"/>
        <end position="61"/>
    </location>
</feature>
<dbReference type="SMART" id="SM00553">
    <property type="entry name" value="SEP"/>
    <property type="match status" value="1"/>
</dbReference>
<evidence type="ECO:0000313" key="4">
    <source>
        <dbReference type="EMBL" id="CAK8697965.1"/>
    </source>
</evidence>
<gene>
    <name evidence="4" type="ORF">CVLEPA_LOCUS31442</name>
</gene>
<protein>
    <recommendedName>
        <fullName evidence="6">NSFL1 cofactor p47</fullName>
    </recommendedName>
</protein>
<dbReference type="Gene3D" id="3.10.20.90">
    <property type="entry name" value="Phosphatidylinositol 3-kinase Catalytic Subunit, Chain A, domain 1"/>
    <property type="match status" value="1"/>
</dbReference>
<dbReference type="PROSITE" id="PS51399">
    <property type="entry name" value="SEP"/>
    <property type="match status" value="1"/>
</dbReference>
<reference evidence="4 5" key="1">
    <citation type="submission" date="2024-02" db="EMBL/GenBank/DDBJ databases">
        <authorList>
            <person name="Daric V."/>
            <person name="Darras S."/>
        </authorList>
    </citation>
    <scope>NUCLEOTIDE SEQUENCE [LARGE SCALE GENOMIC DNA]</scope>
</reference>
<evidence type="ECO:0008006" key="6">
    <source>
        <dbReference type="Google" id="ProtNLM"/>
    </source>
</evidence>
<accession>A0ABP0H5Z4</accession>
<dbReference type="Gene3D" id="3.30.420.210">
    <property type="entry name" value="SEP domain"/>
    <property type="match status" value="1"/>
</dbReference>
<dbReference type="InterPro" id="IPR001012">
    <property type="entry name" value="UBX_dom"/>
</dbReference>
<dbReference type="SUPFAM" id="SSF54236">
    <property type="entry name" value="Ubiquitin-like"/>
    <property type="match status" value="1"/>
</dbReference>
<evidence type="ECO:0000313" key="5">
    <source>
        <dbReference type="Proteomes" id="UP001642483"/>
    </source>
</evidence>
<dbReference type="PROSITE" id="PS50033">
    <property type="entry name" value="UBX"/>
    <property type="match status" value="1"/>
</dbReference>
<comment type="caution">
    <text evidence="4">The sequence shown here is derived from an EMBL/GenBank/DDBJ whole genome shotgun (WGS) entry which is preliminary data.</text>
</comment>
<dbReference type="PANTHER" id="PTHR23333:SF20">
    <property type="entry name" value="NSFL1 COFACTOR P47"/>
    <property type="match status" value="1"/>
</dbReference>
<dbReference type="Pfam" id="PF08059">
    <property type="entry name" value="SEP"/>
    <property type="match status" value="1"/>
</dbReference>
<dbReference type="PANTHER" id="PTHR23333">
    <property type="entry name" value="UBX DOMAIN CONTAINING PROTEIN"/>
    <property type="match status" value="1"/>
</dbReference>
<proteinExistence type="predicted"/>
<sequence length="369" mass="40323">MAKLPVALSSFYDTGAGSNNEANVEAMDEDYQPSVDEGAPNLVPPTDSKGSTSNSALTTKSNKSKATKTGSSRFASIHDFGRDQDQSSDEEGQRFYAGGSEQSGELIVGPPRKKQSNDEIAKNLFTEAKKHGAQAVEASSRDTDKSKSQAFAGGGYKLGETEEDSQFIPGQEPPQERGPVNVSLRLWSNGFTVDDGPLREFKDPANEDFLNSIKKGEIPRELLRNAHGGEVHVDMEDHRNEEFKAPKKKLKPFTGKGNMLGSPTPEFSSSTKVDAPKLSSSVDPPLTVDKSKPSTTLQIRLSDGKRLKQEFNQSHRISDIRNYLCNMNPELSTRPFILMTTFPNKELADESLTLSEAKLLNAVVVQKLV</sequence>
<feature type="domain" description="SEP" evidence="3">
    <location>
        <begin position="179"/>
        <end position="244"/>
    </location>
</feature>
<name>A0ABP0H5Z4_CLALP</name>
<dbReference type="Proteomes" id="UP001642483">
    <property type="component" value="Unassembled WGS sequence"/>
</dbReference>
<evidence type="ECO:0000259" key="3">
    <source>
        <dbReference type="PROSITE" id="PS51399"/>
    </source>
</evidence>
<evidence type="ECO:0000259" key="2">
    <source>
        <dbReference type="PROSITE" id="PS50033"/>
    </source>
</evidence>
<organism evidence="4 5">
    <name type="scientific">Clavelina lepadiformis</name>
    <name type="common">Light-bulb sea squirt</name>
    <name type="synonym">Ascidia lepadiformis</name>
    <dbReference type="NCBI Taxonomy" id="159417"/>
    <lineage>
        <taxon>Eukaryota</taxon>
        <taxon>Metazoa</taxon>
        <taxon>Chordata</taxon>
        <taxon>Tunicata</taxon>
        <taxon>Ascidiacea</taxon>
        <taxon>Aplousobranchia</taxon>
        <taxon>Clavelinidae</taxon>
        <taxon>Clavelina</taxon>
    </lineage>
</organism>
<feature type="region of interest" description="Disordered" evidence="1">
    <location>
        <begin position="249"/>
        <end position="294"/>
    </location>
</feature>